<accession>A0A484HEN3</accession>
<dbReference type="InterPro" id="IPR017587">
    <property type="entry name" value="YqeC"/>
</dbReference>
<dbReference type="NCBIfam" id="TIGR03172">
    <property type="entry name" value="selenium cofactor biosynthesis protein YqeC"/>
    <property type="match status" value="1"/>
</dbReference>
<organism evidence="1">
    <name type="scientific">uncultured Desulfobacteraceae bacterium</name>
    <dbReference type="NCBI Taxonomy" id="218296"/>
    <lineage>
        <taxon>Bacteria</taxon>
        <taxon>Pseudomonadati</taxon>
        <taxon>Thermodesulfobacteriota</taxon>
        <taxon>Desulfobacteria</taxon>
        <taxon>Desulfobacterales</taxon>
        <taxon>Desulfobacteraceae</taxon>
        <taxon>environmental samples</taxon>
    </lineage>
</organism>
<gene>
    <name evidence="1" type="primary">yqeC</name>
    <name evidence="1" type="ORF">EPICR_20135</name>
</gene>
<sequence>MREIRAVSCRSLRLKESFLLKDGGVVSLVGAGGKTSLMFRLARELSEEGASVLTATTTRIRKPSWEQSRHVIWADSPDDLARRAKKILKKSPHVSAGSGPGSMERPGKLTGFSPEFIDEVAATGLFKWIIIEADGAAMKPIKAPAPHEPVIPSSSEWIIGVLGLKNIGKPLAEAHVFRSRLFGRLSGLAPGDPVSGESAAVSIVHEKGIMKGAPARAVKIAFLNMAGDPQRLETGRRVCAAMARMKGRVPDRAVIGQALGNPPAARIYDFNPGRRHDG</sequence>
<evidence type="ECO:0000313" key="1">
    <source>
        <dbReference type="EMBL" id="VEN73668.1"/>
    </source>
</evidence>
<dbReference type="EMBL" id="CAACVI010000012">
    <property type="protein sequence ID" value="VEN73668.1"/>
    <property type="molecule type" value="Genomic_DNA"/>
</dbReference>
<dbReference type="Pfam" id="PF19842">
    <property type="entry name" value="YqeC"/>
    <property type="match status" value="1"/>
</dbReference>
<protein>
    <submittedName>
        <fullName evidence="1">Putative selenium-dependent hydroxylase accessory protein YqeC</fullName>
    </submittedName>
</protein>
<name>A0A484HEN3_9BACT</name>
<proteinExistence type="predicted"/>
<reference evidence="1" key="1">
    <citation type="submission" date="2019-01" db="EMBL/GenBank/DDBJ databases">
        <authorList>
            <consortium name="Genoscope - CEA"/>
            <person name="William W."/>
        </authorList>
    </citation>
    <scope>NUCLEOTIDE SEQUENCE</scope>
    <source>
        <strain evidence="1">CR-1</strain>
    </source>
</reference>
<dbReference type="AlphaFoldDB" id="A0A484HEN3"/>